<evidence type="ECO:0000256" key="1">
    <source>
        <dbReference type="ARBA" id="ARBA00003195"/>
    </source>
</evidence>
<comment type="similarity">
    <text evidence="4">Belongs to the complex I NDUFB7 subunit family.</text>
</comment>
<evidence type="ECO:0000256" key="7">
    <source>
        <dbReference type="ARBA" id="ARBA00022660"/>
    </source>
</evidence>
<keyword evidence="7" id="KW-0679">Respiratory chain</keyword>
<sequence length="133" mass="15767">MGNSVGYIPSNMYDLYFHPEITPDPTEEPTFDPLLGFPNGRKAREMKVTEAEMVSAKLPLKDRDYCAHKLIDFRACRKENYPFVVNCSHEKHAFLTCKYDDFVIRMKEYERERRLRKKRQAVQSQKQLETIET</sequence>
<gene>
    <name evidence="15" type="primary">109539760</name>
    <name evidence="14" type="ORF">D910_06624</name>
    <name evidence="13" type="ORF">YQE_08089</name>
</gene>
<dbReference type="Proteomes" id="UP000019118">
    <property type="component" value="Unassembled WGS sequence"/>
</dbReference>
<evidence type="ECO:0000256" key="5">
    <source>
        <dbReference type="ARBA" id="ARBA00018677"/>
    </source>
</evidence>
<dbReference type="AlphaFoldDB" id="N6U9M9"/>
<feature type="non-terminal residue" evidence="13">
    <location>
        <position position="1"/>
    </location>
</feature>
<evidence type="ECO:0000256" key="2">
    <source>
        <dbReference type="ARBA" id="ARBA00004569"/>
    </source>
</evidence>
<keyword evidence="12" id="KW-1015">Disulfide bond</keyword>
<dbReference type="EMBL" id="KB741015">
    <property type="protein sequence ID" value="ENN75312.1"/>
    <property type="molecule type" value="Genomic_DNA"/>
</dbReference>
<dbReference type="Pfam" id="PF05676">
    <property type="entry name" value="NDUF_B7"/>
    <property type="match status" value="1"/>
</dbReference>
<accession>N6U9M9</accession>
<evidence type="ECO:0000313" key="17">
    <source>
        <dbReference type="Proteomes" id="UP000030742"/>
    </source>
</evidence>
<keyword evidence="11" id="KW-0472">Membrane</keyword>
<dbReference type="OMA" id="FVYQCAH"/>
<dbReference type="InterPro" id="IPR008698">
    <property type="entry name" value="NDUB7"/>
</dbReference>
<dbReference type="STRING" id="77166.N6U9M9"/>
<dbReference type="EnsemblMetazoa" id="XM_019907741.1">
    <property type="protein sequence ID" value="XP_019763300.1"/>
    <property type="gene ID" value="LOC109539760"/>
</dbReference>
<comment type="function">
    <text evidence="1">Accessory subunit of the mitochondrial membrane respiratory chain NADH dehydrogenase (Complex I), that is believed not to be involved in catalysis. Complex I functions in the transfer of electrons from NADH to the respiratory chain. The immediate electron acceptor for the enzyme is believed to be ubiquinone.</text>
</comment>
<evidence type="ECO:0000256" key="11">
    <source>
        <dbReference type="ARBA" id="ARBA00023136"/>
    </source>
</evidence>
<protein>
    <recommendedName>
        <fullName evidence="5">NADH dehydrogenase [ubiquinone] 1 beta subcomplex subunit 7</fullName>
    </recommendedName>
</protein>
<dbReference type="EMBL" id="KB632161">
    <property type="protein sequence ID" value="ERL89251.1"/>
    <property type="molecule type" value="Genomic_DNA"/>
</dbReference>
<dbReference type="PANTHER" id="PTHR20900">
    <property type="entry name" value="NADH:UBIQUINONE OXIDOREDUCTASE B18-LIKE SUBUNIT"/>
    <property type="match status" value="1"/>
</dbReference>
<evidence type="ECO:0000256" key="9">
    <source>
        <dbReference type="ARBA" id="ARBA00022982"/>
    </source>
</evidence>
<organism evidence="13">
    <name type="scientific">Dendroctonus ponderosae</name>
    <name type="common">Mountain pine beetle</name>
    <dbReference type="NCBI Taxonomy" id="77166"/>
    <lineage>
        <taxon>Eukaryota</taxon>
        <taxon>Metazoa</taxon>
        <taxon>Ecdysozoa</taxon>
        <taxon>Arthropoda</taxon>
        <taxon>Hexapoda</taxon>
        <taxon>Insecta</taxon>
        <taxon>Pterygota</taxon>
        <taxon>Neoptera</taxon>
        <taxon>Endopterygota</taxon>
        <taxon>Coleoptera</taxon>
        <taxon>Polyphaga</taxon>
        <taxon>Cucujiformia</taxon>
        <taxon>Curculionidae</taxon>
        <taxon>Scolytinae</taxon>
        <taxon>Dendroctonus</taxon>
    </lineage>
</organism>
<keyword evidence="16" id="KW-1185">Reference proteome</keyword>
<evidence type="ECO:0000256" key="4">
    <source>
        <dbReference type="ARBA" id="ARBA00008006"/>
    </source>
</evidence>
<dbReference type="GO" id="GO:0005758">
    <property type="term" value="C:mitochondrial intermembrane space"/>
    <property type="evidence" value="ECO:0007669"/>
    <property type="project" value="UniProtKB-SubCell"/>
</dbReference>
<dbReference type="GO" id="GO:0005743">
    <property type="term" value="C:mitochondrial inner membrane"/>
    <property type="evidence" value="ECO:0007669"/>
    <property type="project" value="UniProtKB-SubCell"/>
</dbReference>
<dbReference type="HOGENOM" id="CLU_154847_1_1_1"/>
<name>N6U9M9_DENPD</name>
<reference evidence="15" key="2">
    <citation type="submission" date="2024-08" db="UniProtKB">
        <authorList>
            <consortium name="EnsemblMetazoa"/>
        </authorList>
    </citation>
    <scope>IDENTIFICATION</scope>
</reference>
<comment type="subcellular location">
    <subcellularLocation>
        <location evidence="3">Mitochondrion inner membrane</location>
        <topology evidence="3">Peripheral membrane protein</topology>
    </subcellularLocation>
    <subcellularLocation>
        <location evidence="2">Mitochondrion intermembrane space</location>
    </subcellularLocation>
</comment>
<reference evidence="16 17" key="1">
    <citation type="journal article" date="2013" name="Genome Biol.">
        <title>Draft genome of the mountain pine beetle, Dendroctonus ponderosae Hopkins, a major forest pest.</title>
        <authorList>
            <person name="Keeling C.I."/>
            <person name="Yuen M.M."/>
            <person name="Liao N.Y."/>
            <person name="Docking T.R."/>
            <person name="Chan S.K."/>
            <person name="Taylor G.A."/>
            <person name="Palmquist D.L."/>
            <person name="Jackman S.D."/>
            <person name="Nguyen A."/>
            <person name="Li M."/>
            <person name="Henderson H."/>
            <person name="Janes J.K."/>
            <person name="Zhao Y."/>
            <person name="Pandoh P."/>
            <person name="Moore R."/>
            <person name="Sperling F.A."/>
            <person name="Huber D.P."/>
            <person name="Birol I."/>
            <person name="Jones S.J."/>
            <person name="Bohlmann J."/>
        </authorList>
    </citation>
    <scope>NUCLEOTIDE SEQUENCE</scope>
</reference>
<evidence type="ECO:0000313" key="16">
    <source>
        <dbReference type="Proteomes" id="UP000019118"/>
    </source>
</evidence>
<evidence type="ECO:0000256" key="3">
    <source>
        <dbReference type="ARBA" id="ARBA00004637"/>
    </source>
</evidence>
<evidence type="ECO:0000313" key="13">
    <source>
        <dbReference type="EMBL" id="ENN75312.1"/>
    </source>
</evidence>
<proteinExistence type="inferred from homology"/>
<evidence type="ECO:0000256" key="10">
    <source>
        <dbReference type="ARBA" id="ARBA00023128"/>
    </source>
</evidence>
<dbReference type="KEGG" id="dpa:109539760"/>
<dbReference type="Proteomes" id="UP000030742">
    <property type="component" value="Unassembled WGS sequence"/>
</dbReference>
<dbReference type="PANTHER" id="PTHR20900:SF0">
    <property type="entry name" value="NADH DEHYDROGENASE [UBIQUINONE] 1 BETA SUBCOMPLEX SUBUNIT 7"/>
    <property type="match status" value="1"/>
</dbReference>
<evidence type="ECO:0000256" key="12">
    <source>
        <dbReference type="ARBA" id="ARBA00023157"/>
    </source>
</evidence>
<keyword evidence="8" id="KW-0999">Mitochondrion inner membrane</keyword>
<keyword evidence="6" id="KW-0813">Transport</keyword>
<dbReference type="OrthoDB" id="268414at2759"/>
<keyword evidence="9" id="KW-0249">Electron transport</keyword>
<keyword evidence="10" id="KW-0496">Mitochondrion</keyword>
<evidence type="ECO:0000313" key="14">
    <source>
        <dbReference type="EMBL" id="ERL89251.1"/>
    </source>
</evidence>
<evidence type="ECO:0000256" key="8">
    <source>
        <dbReference type="ARBA" id="ARBA00022792"/>
    </source>
</evidence>
<evidence type="ECO:0000256" key="6">
    <source>
        <dbReference type="ARBA" id="ARBA00022448"/>
    </source>
</evidence>
<evidence type="ECO:0000313" key="15">
    <source>
        <dbReference type="EnsemblMetazoa" id="XP_019763300.1"/>
    </source>
</evidence>
<dbReference type="PROSITE" id="PS51808">
    <property type="entry name" value="CHCH"/>
    <property type="match status" value="1"/>
</dbReference>